<protein>
    <submittedName>
        <fullName evidence="2">Uncharacterized protein</fullName>
    </submittedName>
</protein>
<name>A0A976IHU3_BRELC</name>
<comment type="caution">
    <text evidence="2">The sequence shown here is derived from an EMBL/GenBank/DDBJ whole genome shotgun (WGS) entry which is preliminary data.</text>
</comment>
<reference evidence="2 3" key="1">
    <citation type="journal article" date="2021" name="Genome Biol.">
        <title>AFLAP: assembly-free linkage analysis pipeline using k-mers from genome sequencing data.</title>
        <authorList>
            <person name="Fletcher K."/>
            <person name="Zhang L."/>
            <person name="Gil J."/>
            <person name="Han R."/>
            <person name="Cavanaugh K."/>
            <person name="Michelmore R."/>
        </authorList>
    </citation>
    <scope>NUCLEOTIDE SEQUENCE [LARGE SCALE GENOMIC DNA]</scope>
    <source>
        <strain evidence="2 3">SF5</strain>
    </source>
</reference>
<dbReference type="GeneID" id="94348639"/>
<dbReference type="EMBL" id="SHOA02000012">
    <property type="protein sequence ID" value="TDH72049.1"/>
    <property type="molecule type" value="Genomic_DNA"/>
</dbReference>
<proteinExistence type="predicted"/>
<feature type="region of interest" description="Disordered" evidence="1">
    <location>
        <begin position="39"/>
        <end position="72"/>
    </location>
</feature>
<evidence type="ECO:0000256" key="1">
    <source>
        <dbReference type="SAM" id="MobiDB-lite"/>
    </source>
</evidence>
<dbReference type="KEGG" id="blac:94348639"/>
<evidence type="ECO:0000313" key="2">
    <source>
        <dbReference type="EMBL" id="TDH72049.1"/>
    </source>
</evidence>
<gene>
    <name evidence="2" type="ORF">CCR75_004882</name>
</gene>
<dbReference type="RefSeq" id="XP_067821548.1">
    <property type="nucleotide sequence ID" value="XM_067962968.1"/>
</dbReference>
<keyword evidence="3" id="KW-1185">Reference proteome</keyword>
<organism evidence="2 3">
    <name type="scientific">Bremia lactucae</name>
    <name type="common">Lettuce downy mildew</name>
    <dbReference type="NCBI Taxonomy" id="4779"/>
    <lineage>
        <taxon>Eukaryota</taxon>
        <taxon>Sar</taxon>
        <taxon>Stramenopiles</taxon>
        <taxon>Oomycota</taxon>
        <taxon>Peronosporomycetes</taxon>
        <taxon>Peronosporales</taxon>
        <taxon>Peronosporaceae</taxon>
        <taxon>Bremia</taxon>
    </lineage>
</organism>
<evidence type="ECO:0000313" key="3">
    <source>
        <dbReference type="Proteomes" id="UP000294530"/>
    </source>
</evidence>
<accession>A0A976IHU3</accession>
<dbReference type="AlphaFoldDB" id="A0A976IHU3"/>
<sequence>MYQETEGLIAHLKNGNSNEIYNSMQCLQPSFRQCRMVMKGAQPESGRANSTNADDPEINSAKLDTLGLPRQL</sequence>
<dbReference type="Proteomes" id="UP000294530">
    <property type="component" value="Unassembled WGS sequence"/>
</dbReference>